<dbReference type="InterPro" id="IPR001932">
    <property type="entry name" value="PPM-type_phosphatase-like_dom"/>
</dbReference>
<feature type="domain" description="PPM-type phosphatase" evidence="2">
    <location>
        <begin position="1"/>
        <end position="202"/>
    </location>
</feature>
<dbReference type="AlphaFoldDB" id="C1MGY9"/>
<dbReference type="eggNOG" id="KOG1379">
    <property type="taxonomic scope" value="Eukaryota"/>
</dbReference>
<dbReference type="Gene3D" id="3.60.40.10">
    <property type="entry name" value="PPM-type phosphatase domain"/>
    <property type="match status" value="1"/>
</dbReference>
<keyword evidence="1" id="KW-0464">Manganese</keyword>
<evidence type="ECO:0000313" key="3">
    <source>
        <dbReference type="EMBL" id="EEH60654.1"/>
    </source>
</evidence>
<dbReference type="KEGG" id="mpp:MICPUCDRAFT_5690"/>
<dbReference type="RefSeq" id="XP_003055402.1">
    <property type="nucleotide sequence ID" value="XM_003055356.1"/>
</dbReference>
<dbReference type="InterPro" id="IPR036457">
    <property type="entry name" value="PPM-type-like_dom_sf"/>
</dbReference>
<dbReference type="Proteomes" id="UP000001876">
    <property type="component" value="Unassembled WGS sequence"/>
</dbReference>
<dbReference type="SUPFAM" id="SSF81606">
    <property type="entry name" value="PP2C-like"/>
    <property type="match status" value="1"/>
</dbReference>
<comment type="cofactor">
    <cofactor evidence="1">
        <name>Mg(2+)</name>
        <dbReference type="ChEBI" id="CHEBI:18420"/>
    </cofactor>
</comment>
<evidence type="ECO:0000313" key="4">
    <source>
        <dbReference type="Proteomes" id="UP000001876"/>
    </source>
</evidence>
<dbReference type="EC" id="3.1.3.16" evidence="1"/>
<dbReference type="PANTHER" id="PTHR12320">
    <property type="entry name" value="PROTEIN PHOSPHATASE 2C"/>
    <property type="match status" value="1"/>
</dbReference>
<keyword evidence="4" id="KW-1185">Reference proteome</keyword>
<dbReference type="PANTHER" id="PTHR12320:SF1">
    <property type="entry name" value="PROTEIN PHOSPHATASE PTC7 HOMOLOG"/>
    <property type="match status" value="1"/>
</dbReference>
<proteinExistence type="inferred from homology"/>
<dbReference type="EMBL" id="GG663735">
    <property type="protein sequence ID" value="EEH60654.1"/>
    <property type="molecule type" value="Genomic_DNA"/>
</dbReference>
<keyword evidence="1" id="KW-0479">Metal-binding</keyword>
<gene>
    <name evidence="3" type="ORF">MICPUCDRAFT_5690</name>
</gene>
<keyword evidence="1" id="KW-0904">Protein phosphatase</keyword>
<organism evidence="4">
    <name type="scientific">Micromonas pusilla (strain CCMP1545)</name>
    <name type="common">Picoplanktonic green alga</name>
    <dbReference type="NCBI Taxonomy" id="564608"/>
    <lineage>
        <taxon>Eukaryota</taxon>
        <taxon>Viridiplantae</taxon>
        <taxon>Chlorophyta</taxon>
        <taxon>Mamiellophyceae</taxon>
        <taxon>Mamiellales</taxon>
        <taxon>Mamiellaceae</taxon>
        <taxon>Micromonas</taxon>
    </lineage>
</organism>
<accession>C1MGY9</accession>
<dbReference type="GO" id="GO:0004722">
    <property type="term" value="F:protein serine/threonine phosphatase activity"/>
    <property type="evidence" value="ECO:0007669"/>
    <property type="project" value="UniProtKB-EC"/>
</dbReference>
<dbReference type="GO" id="GO:0046872">
    <property type="term" value="F:metal ion binding"/>
    <property type="evidence" value="ECO:0007669"/>
    <property type="project" value="UniProtKB-UniRule"/>
</dbReference>
<dbReference type="STRING" id="564608.C1MGY9"/>
<reference evidence="3 4" key="1">
    <citation type="journal article" date="2009" name="Science">
        <title>Green evolution and dynamic adaptations revealed by genomes of the marine picoeukaryotes Micromonas.</title>
        <authorList>
            <person name="Worden A.Z."/>
            <person name="Lee J.H."/>
            <person name="Mock T."/>
            <person name="Rouze P."/>
            <person name="Simmons M.P."/>
            <person name="Aerts A.L."/>
            <person name="Allen A.E."/>
            <person name="Cuvelier M.L."/>
            <person name="Derelle E."/>
            <person name="Everett M.V."/>
            <person name="Foulon E."/>
            <person name="Grimwood J."/>
            <person name="Gundlach H."/>
            <person name="Henrissat B."/>
            <person name="Napoli C."/>
            <person name="McDonald S.M."/>
            <person name="Parker M.S."/>
            <person name="Rombauts S."/>
            <person name="Salamov A."/>
            <person name="Von Dassow P."/>
            <person name="Badger J.H."/>
            <person name="Coutinho P.M."/>
            <person name="Demir E."/>
            <person name="Dubchak I."/>
            <person name="Gentemann C."/>
            <person name="Eikrem W."/>
            <person name="Gready J.E."/>
            <person name="John U."/>
            <person name="Lanier W."/>
            <person name="Lindquist E.A."/>
            <person name="Lucas S."/>
            <person name="Mayer K.F."/>
            <person name="Moreau H."/>
            <person name="Not F."/>
            <person name="Otillar R."/>
            <person name="Panaud O."/>
            <person name="Pangilinan J."/>
            <person name="Paulsen I."/>
            <person name="Piegu B."/>
            <person name="Poliakov A."/>
            <person name="Robbens S."/>
            <person name="Schmutz J."/>
            <person name="Toulza E."/>
            <person name="Wyss T."/>
            <person name="Zelensky A."/>
            <person name="Zhou K."/>
            <person name="Armbrust E.V."/>
            <person name="Bhattacharya D."/>
            <person name="Goodenough U.W."/>
            <person name="Van de Peer Y."/>
            <person name="Grigoriev I.V."/>
        </authorList>
    </citation>
    <scope>NUCLEOTIDE SEQUENCE [LARGE SCALE GENOMIC DNA]</scope>
    <source>
        <strain evidence="3 4">CCMP1545</strain>
    </source>
</reference>
<dbReference type="OMA" id="CAYVTHA"/>
<name>C1MGY9_MICPC</name>
<evidence type="ECO:0000256" key="1">
    <source>
        <dbReference type="RuleBase" id="RU366020"/>
    </source>
</evidence>
<dbReference type="OrthoDB" id="498329at2759"/>
<protein>
    <recommendedName>
        <fullName evidence="1">Protein phosphatase</fullName>
        <ecNumber evidence="1">3.1.3.16</ecNumber>
    </recommendedName>
</protein>
<keyword evidence="1" id="KW-0460">Magnesium</keyword>
<comment type="similarity">
    <text evidence="1">Belongs to the PP2C family.</text>
</comment>
<feature type="non-terminal residue" evidence="3">
    <location>
        <position position="202"/>
    </location>
</feature>
<dbReference type="PROSITE" id="PS51746">
    <property type="entry name" value="PPM_2"/>
    <property type="match status" value="1"/>
</dbReference>
<comment type="cofactor">
    <cofactor evidence="1">
        <name>Mn(2+)</name>
        <dbReference type="ChEBI" id="CHEBI:29035"/>
    </cofactor>
</comment>
<comment type="catalytic activity">
    <reaction evidence="1">
        <text>O-phospho-L-seryl-[protein] + H2O = L-seryl-[protein] + phosphate</text>
        <dbReference type="Rhea" id="RHEA:20629"/>
        <dbReference type="Rhea" id="RHEA-COMP:9863"/>
        <dbReference type="Rhea" id="RHEA-COMP:11604"/>
        <dbReference type="ChEBI" id="CHEBI:15377"/>
        <dbReference type="ChEBI" id="CHEBI:29999"/>
        <dbReference type="ChEBI" id="CHEBI:43474"/>
        <dbReference type="ChEBI" id="CHEBI:83421"/>
        <dbReference type="EC" id="3.1.3.16"/>
    </reaction>
</comment>
<feature type="non-terminal residue" evidence="3">
    <location>
        <position position="1"/>
    </location>
</feature>
<sequence length="202" mass="21183">LPHPDKVDKGGEDAWFAKIGPDGGGAMYLADGVGGFNEQGVDPGLYARIMREAQENTKLPGASTCVLVSCDGTKIRAANLGDSGFRVIRGGRVVRASDPQEHYFNCPYQLAYEPLSEDTDLASDALTYEIDVVPGDLVVLGSDGLFDNVFDEEIAEVATAAAFSVAGAGALSAARASAEALARTARNHAEDPLFESPYALDA</sequence>
<dbReference type="InterPro" id="IPR039123">
    <property type="entry name" value="PPTC7"/>
</dbReference>
<keyword evidence="1" id="KW-0378">Hydrolase</keyword>
<comment type="catalytic activity">
    <reaction evidence="1">
        <text>O-phospho-L-threonyl-[protein] + H2O = L-threonyl-[protein] + phosphate</text>
        <dbReference type="Rhea" id="RHEA:47004"/>
        <dbReference type="Rhea" id="RHEA-COMP:11060"/>
        <dbReference type="Rhea" id="RHEA-COMP:11605"/>
        <dbReference type="ChEBI" id="CHEBI:15377"/>
        <dbReference type="ChEBI" id="CHEBI:30013"/>
        <dbReference type="ChEBI" id="CHEBI:43474"/>
        <dbReference type="ChEBI" id="CHEBI:61977"/>
        <dbReference type="EC" id="3.1.3.16"/>
    </reaction>
</comment>
<evidence type="ECO:0000259" key="2">
    <source>
        <dbReference type="PROSITE" id="PS51746"/>
    </source>
</evidence>
<dbReference type="GeneID" id="9681229"/>